<dbReference type="AlphaFoldDB" id="A0A0A9C3D7"/>
<proteinExistence type="predicted"/>
<accession>A0A0A9C3D7</accession>
<reference evidence="2" key="2">
    <citation type="journal article" date="2015" name="Data Brief">
        <title>Shoot transcriptome of the giant reed, Arundo donax.</title>
        <authorList>
            <person name="Barrero R.A."/>
            <person name="Guerrero F.D."/>
            <person name="Moolhuijzen P."/>
            <person name="Goolsby J.A."/>
            <person name="Tidwell J."/>
            <person name="Bellgard S.E."/>
            <person name="Bellgard M.I."/>
        </authorList>
    </citation>
    <scope>NUCLEOTIDE SEQUENCE</scope>
    <source>
        <tissue evidence="2">Shoot tissue taken approximately 20 cm above the soil surface</tissue>
    </source>
</reference>
<protein>
    <submittedName>
        <fullName evidence="2">Uncharacterized protein</fullName>
    </submittedName>
</protein>
<reference evidence="2" key="1">
    <citation type="submission" date="2014-09" db="EMBL/GenBank/DDBJ databases">
        <authorList>
            <person name="Magalhaes I.L.F."/>
            <person name="Oliveira U."/>
            <person name="Santos F.R."/>
            <person name="Vidigal T.H.D.A."/>
            <person name="Brescovit A.D."/>
            <person name="Santos A.J."/>
        </authorList>
    </citation>
    <scope>NUCLEOTIDE SEQUENCE</scope>
    <source>
        <tissue evidence="2">Shoot tissue taken approximately 20 cm above the soil surface</tissue>
    </source>
</reference>
<keyword evidence="1" id="KW-0732">Signal</keyword>
<organism evidence="2">
    <name type="scientific">Arundo donax</name>
    <name type="common">Giant reed</name>
    <name type="synonym">Donax arundinaceus</name>
    <dbReference type="NCBI Taxonomy" id="35708"/>
    <lineage>
        <taxon>Eukaryota</taxon>
        <taxon>Viridiplantae</taxon>
        <taxon>Streptophyta</taxon>
        <taxon>Embryophyta</taxon>
        <taxon>Tracheophyta</taxon>
        <taxon>Spermatophyta</taxon>
        <taxon>Magnoliopsida</taxon>
        <taxon>Liliopsida</taxon>
        <taxon>Poales</taxon>
        <taxon>Poaceae</taxon>
        <taxon>PACMAD clade</taxon>
        <taxon>Arundinoideae</taxon>
        <taxon>Arundineae</taxon>
        <taxon>Arundo</taxon>
    </lineage>
</organism>
<evidence type="ECO:0000256" key="1">
    <source>
        <dbReference type="SAM" id="SignalP"/>
    </source>
</evidence>
<feature type="chain" id="PRO_5002063138" evidence="1">
    <location>
        <begin position="21"/>
        <end position="40"/>
    </location>
</feature>
<feature type="signal peptide" evidence="1">
    <location>
        <begin position="1"/>
        <end position="20"/>
    </location>
</feature>
<evidence type="ECO:0000313" key="2">
    <source>
        <dbReference type="EMBL" id="JAD67905.1"/>
    </source>
</evidence>
<dbReference type="EMBL" id="GBRH01229990">
    <property type="protein sequence ID" value="JAD67905.1"/>
    <property type="molecule type" value="Transcribed_RNA"/>
</dbReference>
<name>A0A0A9C3D7_ARUDO</name>
<sequence>MKLTLLRSPLKLLFLRLIYMRLVQLPRANGSSPDMLLLSK</sequence>